<accession>A0A382NQI3</accession>
<evidence type="ECO:0000259" key="2">
    <source>
        <dbReference type="Pfam" id="PF24793"/>
    </source>
</evidence>
<keyword evidence="1" id="KW-0119">Carbohydrate metabolism</keyword>
<feature type="domain" description="Glucosamine inositolphosphorylceramide transferase 1 N-terminal" evidence="2">
    <location>
        <begin position="59"/>
        <end position="263"/>
    </location>
</feature>
<dbReference type="InterPro" id="IPR056442">
    <property type="entry name" value="GINT1_N"/>
</dbReference>
<organism evidence="3">
    <name type="scientific">marine metagenome</name>
    <dbReference type="NCBI Taxonomy" id="408172"/>
    <lineage>
        <taxon>unclassified sequences</taxon>
        <taxon>metagenomes</taxon>
        <taxon>ecological metagenomes</taxon>
    </lineage>
</organism>
<protein>
    <recommendedName>
        <fullName evidence="2">Glucosamine inositolphosphorylceramide transferase 1 N-terminal domain-containing protein</fullName>
    </recommendedName>
</protein>
<dbReference type="AlphaFoldDB" id="A0A382NQI3"/>
<dbReference type="Gene3D" id="2.115.10.20">
    <property type="entry name" value="Glycosyl hydrolase domain, family 43"/>
    <property type="match status" value="1"/>
</dbReference>
<dbReference type="SUPFAM" id="SSF75005">
    <property type="entry name" value="Arabinanase/levansucrase/invertase"/>
    <property type="match status" value="1"/>
</dbReference>
<dbReference type="PANTHER" id="PTHR43772">
    <property type="entry name" value="ENDO-1,4-BETA-XYLANASE"/>
    <property type="match status" value="1"/>
</dbReference>
<evidence type="ECO:0000256" key="1">
    <source>
        <dbReference type="ARBA" id="ARBA00023277"/>
    </source>
</evidence>
<gene>
    <name evidence="3" type="ORF">METZ01_LOCUS315734</name>
</gene>
<dbReference type="EMBL" id="UINC01101789">
    <property type="protein sequence ID" value="SVC62880.1"/>
    <property type="molecule type" value="Genomic_DNA"/>
</dbReference>
<dbReference type="Pfam" id="PF24793">
    <property type="entry name" value="GINT1_N"/>
    <property type="match status" value="1"/>
</dbReference>
<evidence type="ECO:0000313" key="3">
    <source>
        <dbReference type="EMBL" id="SVC62880.1"/>
    </source>
</evidence>
<name>A0A382NQI3_9ZZZZ</name>
<sequence length="300" mass="34689">PDLPSLAVAQHRRPVRALRTALRRTLRKNGWYLGVQFEPPASPELHADDLHFVHPPGDRFWADPFPVVISDDIAHIYLEEWQDPVGRGQIAVLEVNRDGGFKHLGTCLETDGHLSHPHVFSWSGERFMIPETSSNRTVEVYRQQNGDPLQWELETVAMEQVHAVDVTVEQIGDRWWMWTNLGQPETSVHDELHIFYGDSPLGPWTPHPANPVVSDPRRARPAGGLFFWGQRLCRPAQDCSHRYGRALTIFEVTELTTSRFRERPLLRLEPGSFGANRLHTLNTDRWIRVIDLHRDRRRWP</sequence>
<dbReference type="InterPro" id="IPR023296">
    <property type="entry name" value="Glyco_hydro_beta-prop_sf"/>
</dbReference>
<dbReference type="PANTHER" id="PTHR43772:SF2">
    <property type="entry name" value="PUTATIVE (AFU_ORTHOLOGUE AFUA_2G04480)-RELATED"/>
    <property type="match status" value="1"/>
</dbReference>
<feature type="non-terminal residue" evidence="3">
    <location>
        <position position="1"/>
    </location>
</feature>
<dbReference type="InterPro" id="IPR052176">
    <property type="entry name" value="Glycosyl_Hydrlase_43_Enz"/>
</dbReference>
<reference evidence="3" key="1">
    <citation type="submission" date="2018-05" db="EMBL/GenBank/DDBJ databases">
        <authorList>
            <person name="Lanie J.A."/>
            <person name="Ng W.-L."/>
            <person name="Kazmierczak K.M."/>
            <person name="Andrzejewski T.M."/>
            <person name="Davidsen T.M."/>
            <person name="Wayne K.J."/>
            <person name="Tettelin H."/>
            <person name="Glass J.I."/>
            <person name="Rusch D."/>
            <person name="Podicherti R."/>
            <person name="Tsui H.-C.T."/>
            <person name="Winkler M.E."/>
        </authorList>
    </citation>
    <scope>NUCLEOTIDE SEQUENCE</scope>
</reference>
<proteinExistence type="predicted"/>